<accession>A0A0H5Q0S3</accession>
<dbReference type="AlphaFoldDB" id="A0A0H5Q0S3"/>
<dbReference type="InterPro" id="IPR056123">
    <property type="entry name" value="DUF7706"/>
</dbReference>
<sequence length="62" mass="7048">MTTMNLTLELTDDQAYALAQFVKRCGWTEWRQNAVDDAEAYLMRDAFDQLAAALKDGGYSPR</sequence>
<name>A0A0H5Q0S3_9ZZZZ</name>
<protein>
    <submittedName>
        <fullName evidence="1">Uncharacterized protein</fullName>
    </submittedName>
</protein>
<reference evidence="1" key="1">
    <citation type="submission" date="2015-06" db="EMBL/GenBank/DDBJ databases">
        <authorList>
            <person name="Joergensen T."/>
        </authorList>
    </citation>
    <scope>NUCLEOTIDE SEQUENCE</scope>
    <source>
        <strain evidence="1">RGRH0672</strain>
    </source>
</reference>
<organism evidence="1">
    <name type="scientific">uncultured prokaryote</name>
    <dbReference type="NCBI Taxonomy" id="198431"/>
    <lineage>
        <taxon>unclassified sequences</taxon>
        <taxon>environmental samples</taxon>
    </lineage>
</organism>
<evidence type="ECO:0000313" key="1">
    <source>
        <dbReference type="EMBL" id="CRY95571.1"/>
    </source>
</evidence>
<proteinExistence type="predicted"/>
<reference evidence="1" key="2">
    <citation type="submission" date="2015-07" db="EMBL/GenBank/DDBJ databases">
        <title>Plasmids, circular viruses and viroids from rat gut.</title>
        <authorList>
            <person name="Jorgensen T.J."/>
            <person name="Hansen M.A."/>
            <person name="Xu Z."/>
            <person name="Tabak M.A."/>
            <person name="Sorensen S.J."/>
            <person name="Hansen L.H."/>
        </authorList>
    </citation>
    <scope>NUCLEOTIDE SEQUENCE</scope>
    <source>
        <strain evidence="1">RGRH0672</strain>
    </source>
</reference>
<dbReference type="EMBL" id="LN853293">
    <property type="protein sequence ID" value="CRY95571.1"/>
    <property type="molecule type" value="Genomic_DNA"/>
</dbReference>
<dbReference type="Pfam" id="PF24806">
    <property type="entry name" value="DUF7706"/>
    <property type="match status" value="1"/>
</dbReference>